<protein>
    <recommendedName>
        <fullName evidence="6">DUF659 domain-containing protein</fullName>
    </recommendedName>
</protein>
<dbReference type="InterPro" id="IPR008906">
    <property type="entry name" value="HATC_C_dom"/>
</dbReference>
<evidence type="ECO:0000313" key="5">
    <source>
        <dbReference type="Proteomes" id="UP001443914"/>
    </source>
</evidence>
<evidence type="ECO:0008006" key="6">
    <source>
        <dbReference type="Google" id="ProtNLM"/>
    </source>
</evidence>
<dbReference type="PANTHER" id="PTHR32166:SF105">
    <property type="entry name" value="HAT DIMERIZATION DOMAIN-CONTAINING PROTEIN"/>
    <property type="match status" value="1"/>
</dbReference>
<reference evidence="4" key="1">
    <citation type="submission" date="2024-03" db="EMBL/GenBank/DDBJ databases">
        <title>WGS assembly of Saponaria officinalis var. Norfolk2.</title>
        <authorList>
            <person name="Jenkins J."/>
            <person name="Shu S."/>
            <person name="Grimwood J."/>
            <person name="Barry K."/>
            <person name="Goodstein D."/>
            <person name="Schmutz J."/>
            <person name="Leebens-Mack J."/>
            <person name="Osbourn A."/>
        </authorList>
    </citation>
    <scope>NUCLEOTIDE SEQUENCE [LARGE SCALE GENOMIC DNA]</scope>
    <source>
        <strain evidence="4">JIC</strain>
    </source>
</reference>
<feature type="compositionally biased region" description="Acidic residues" evidence="1">
    <location>
        <begin position="501"/>
        <end position="516"/>
    </location>
</feature>
<evidence type="ECO:0000313" key="4">
    <source>
        <dbReference type="EMBL" id="KAK9749839.1"/>
    </source>
</evidence>
<dbReference type="InterPro" id="IPR012337">
    <property type="entry name" value="RNaseH-like_sf"/>
</dbReference>
<dbReference type="PANTHER" id="PTHR32166">
    <property type="entry name" value="OSJNBA0013A04.12 PROTEIN"/>
    <property type="match status" value="1"/>
</dbReference>
<name>A0AAW1MLS9_SAPOF</name>
<feature type="domain" description="DUF659" evidence="2">
    <location>
        <begin position="60"/>
        <end position="136"/>
    </location>
</feature>
<evidence type="ECO:0000256" key="1">
    <source>
        <dbReference type="SAM" id="MobiDB-lite"/>
    </source>
</evidence>
<dbReference type="InterPro" id="IPR007021">
    <property type="entry name" value="DUF659"/>
</dbReference>
<dbReference type="GO" id="GO:0046983">
    <property type="term" value="F:protein dimerization activity"/>
    <property type="evidence" value="ECO:0007669"/>
    <property type="project" value="InterPro"/>
</dbReference>
<sequence length="602" mass="69904">MPNNEDHAWRFRSRLDKGSRRVRCLFFNKQMSGGITRLKENMAHKIRNVAVCPKASRVIYLLEAYKEMKEYIKSLAPIWDERGVTVMCDVWTGPTDMHIIIFLVYSVRGTIFYKSIGATSVLCKDANYCFKLMKDVLMEKYPHIYWTACVAHCLDLLLENLANKVARFIYHYKWVSNYMKTFTNVRKLLRLGLTRFATNFIMLESVVEQKIALQNMFNSSGWLSARYNYIDETVVQICELFSRSPSTAVAKFWDKVDAILRIQAPIVRLAIKEICSNYKQYWAMIDKRWDFQLHQDLHAAGCYFNPQFLYGVDKLSTDKEIKKGLFIYEQKTDSLASNVAQRAIKLMDPATWWSMYSDSASNLHAIVVKVLSQTTSSFNFERNRSVWSLVHTKTRDRLMYKKLHNIVYLWYNMWLQRKHQTRRSEKEINACFDPIKLDNIFDYPFCNDKDTTWIDIDDDDENDGGYQETREGDNTVIGPPFQYHNRAPHTRESVLTSPSSDDGDGDDDGDRGDDIDVPPPIFTRLTPDAPLERAHQVYERARKGKNAANDPPTNDFSWQGLSGNAVANESISSNIDPYFSYYPNFEPPRYQPSSGYDTTSNS</sequence>
<dbReference type="Pfam" id="PF04937">
    <property type="entry name" value="DUF659"/>
    <property type="match status" value="1"/>
</dbReference>
<comment type="caution">
    <text evidence="4">The sequence shown here is derived from an EMBL/GenBank/DDBJ whole genome shotgun (WGS) entry which is preliminary data.</text>
</comment>
<dbReference type="Proteomes" id="UP001443914">
    <property type="component" value="Unassembled WGS sequence"/>
</dbReference>
<gene>
    <name evidence="4" type="ORF">RND81_02G154500</name>
</gene>
<dbReference type="SUPFAM" id="SSF53098">
    <property type="entry name" value="Ribonuclease H-like"/>
    <property type="match status" value="1"/>
</dbReference>
<organism evidence="4 5">
    <name type="scientific">Saponaria officinalis</name>
    <name type="common">Common soapwort</name>
    <name type="synonym">Lychnis saponaria</name>
    <dbReference type="NCBI Taxonomy" id="3572"/>
    <lineage>
        <taxon>Eukaryota</taxon>
        <taxon>Viridiplantae</taxon>
        <taxon>Streptophyta</taxon>
        <taxon>Embryophyta</taxon>
        <taxon>Tracheophyta</taxon>
        <taxon>Spermatophyta</taxon>
        <taxon>Magnoliopsida</taxon>
        <taxon>eudicotyledons</taxon>
        <taxon>Gunneridae</taxon>
        <taxon>Pentapetalae</taxon>
        <taxon>Caryophyllales</taxon>
        <taxon>Caryophyllaceae</taxon>
        <taxon>Caryophylleae</taxon>
        <taxon>Saponaria</taxon>
    </lineage>
</organism>
<feature type="domain" description="HAT C-terminal dimerisation" evidence="3">
    <location>
        <begin position="341"/>
        <end position="409"/>
    </location>
</feature>
<feature type="region of interest" description="Disordered" evidence="1">
    <location>
        <begin position="456"/>
        <end position="526"/>
    </location>
</feature>
<evidence type="ECO:0000259" key="3">
    <source>
        <dbReference type="Pfam" id="PF05699"/>
    </source>
</evidence>
<evidence type="ECO:0000259" key="2">
    <source>
        <dbReference type="Pfam" id="PF04937"/>
    </source>
</evidence>
<accession>A0AAW1MLS9</accession>
<dbReference type="EMBL" id="JBDFQZ010000002">
    <property type="protein sequence ID" value="KAK9749839.1"/>
    <property type="molecule type" value="Genomic_DNA"/>
</dbReference>
<keyword evidence="5" id="KW-1185">Reference proteome</keyword>
<proteinExistence type="predicted"/>
<dbReference type="AlphaFoldDB" id="A0AAW1MLS9"/>
<dbReference type="Pfam" id="PF05699">
    <property type="entry name" value="Dimer_Tnp_hAT"/>
    <property type="match status" value="1"/>
</dbReference>